<dbReference type="Proteomes" id="UP000198790">
    <property type="component" value="Unassembled WGS sequence"/>
</dbReference>
<dbReference type="AlphaFoldDB" id="A0A1I1CBX4"/>
<dbReference type="STRING" id="237018.SAMN04489723_1241"/>
<evidence type="ECO:0000313" key="2">
    <source>
        <dbReference type="EMBL" id="SFB58398.1"/>
    </source>
</evidence>
<protein>
    <recommendedName>
        <fullName evidence="4">Calx-beta domain-containing protein</fullName>
    </recommendedName>
</protein>
<feature type="chain" id="PRO_5011646620" description="Calx-beta domain-containing protein" evidence="1">
    <location>
        <begin position="30"/>
        <end position="541"/>
    </location>
</feature>
<keyword evidence="1" id="KW-0732">Signal</keyword>
<accession>A0A1I1CBX4</accession>
<organism evidence="2 3">
    <name type="scientific">Algoriphagus aquimarinus</name>
    <dbReference type="NCBI Taxonomy" id="237018"/>
    <lineage>
        <taxon>Bacteria</taxon>
        <taxon>Pseudomonadati</taxon>
        <taxon>Bacteroidota</taxon>
        <taxon>Cytophagia</taxon>
        <taxon>Cytophagales</taxon>
        <taxon>Cyclobacteriaceae</taxon>
        <taxon>Algoriphagus</taxon>
    </lineage>
</organism>
<evidence type="ECO:0000313" key="3">
    <source>
        <dbReference type="Proteomes" id="UP000198790"/>
    </source>
</evidence>
<name>A0A1I1CBX4_9BACT</name>
<dbReference type="EMBL" id="FOKK01000024">
    <property type="protein sequence ID" value="SFB58398.1"/>
    <property type="molecule type" value="Genomic_DNA"/>
</dbReference>
<sequence length="541" mass="55440">MKNLYKASVFGLLSLVFLFFLGNTFTVNAQGGTATVTTDKDDYAPGEYVIINGSGWEPGERVDFTFEETPKPETCVNSHDNFAIADPNGDIYYDGFLIKDNHLGVAFVLTATGQISGRVAVTEFTDAGIANVGVVGTSFCAGISITVNFETVSANVGFGGGQFPTTADFYAELSNASGSFSTPIIIGFLMNTSGNGAREINATIPSSTVTGSGYRIRVRSEDPVTNQPDNGVNLVITAAASISSQPANAGIIYGDNATFSVTTSGATGFQWEEFNGSWSPLTNGGIYSGVNTATLTLTKPSVNLSGRKYRVVLTGACGNVTSDGNATLTVNKKALTAASTVASKEYNGSPATGAVSLGTVSGLVGTETLVITSSATNYINADAGVGKATTISYNLADGTNGGLAANYSMADFATTGVITKANQTITVTTPSPATAIYNTNFSVVATATSGLAVVYTSTAPLSNSGTDYTMTSGTGTGVVRYNQAGNNNYNAAPEVTANVNAAKADAVITVTPYSVTYDGNAHTSTFTAVGVETTPVDLTGL</sequence>
<dbReference type="RefSeq" id="WP_139229154.1">
    <property type="nucleotide sequence ID" value="NZ_FOKK01000024.1"/>
</dbReference>
<evidence type="ECO:0000256" key="1">
    <source>
        <dbReference type="SAM" id="SignalP"/>
    </source>
</evidence>
<dbReference type="OrthoDB" id="1121493at2"/>
<feature type="signal peptide" evidence="1">
    <location>
        <begin position="1"/>
        <end position="29"/>
    </location>
</feature>
<gene>
    <name evidence="2" type="ORF">SAMN04489723_1241</name>
</gene>
<feature type="non-terminal residue" evidence="2">
    <location>
        <position position="541"/>
    </location>
</feature>
<reference evidence="2 3" key="1">
    <citation type="submission" date="2016-10" db="EMBL/GenBank/DDBJ databases">
        <authorList>
            <person name="de Groot N.N."/>
        </authorList>
    </citation>
    <scope>NUCLEOTIDE SEQUENCE [LARGE SCALE GENOMIC DNA]</scope>
    <source>
        <strain evidence="2 3">DSM 23399</strain>
    </source>
</reference>
<proteinExistence type="predicted"/>
<keyword evidence="3" id="KW-1185">Reference proteome</keyword>
<evidence type="ECO:0008006" key="4">
    <source>
        <dbReference type="Google" id="ProtNLM"/>
    </source>
</evidence>